<dbReference type="EMBL" id="LAZR01053952">
    <property type="protein sequence ID" value="KKK79607.1"/>
    <property type="molecule type" value="Genomic_DNA"/>
</dbReference>
<evidence type="ECO:0000313" key="1">
    <source>
        <dbReference type="EMBL" id="KKK79607.1"/>
    </source>
</evidence>
<accession>A0A0F8YDV1</accession>
<gene>
    <name evidence="1" type="ORF">LCGC14_2831810</name>
</gene>
<sequence length="285" mass="29919">GKMTTTTTGTGNLTLTAASNFPTFANIFSLEELFQYSILNSDAEPLEMGIGYLSASTTFVRSARWTFVSSTYDDTKPANVSLAAGTKTVIVTPVPGASMGKVLPSIGDEVANSGETHAFLQTVVNSNEAMGLNAIKLQPFYWPHSFTVGSAHVEVTTSGVAANLRLGLYNVDSAIGDPGHLLVEFTAATQIDASSTGIKTVTDFADIFINPGWYFAAFFTDVAHSLGSGDNGKIIGGCILGSNGNPLIRHDRSLTYAALPADLTGAALTQTSNFTDQLLMWLGAA</sequence>
<comment type="caution">
    <text evidence="1">The sequence shown here is derived from an EMBL/GenBank/DDBJ whole genome shotgun (WGS) entry which is preliminary data.</text>
</comment>
<dbReference type="AlphaFoldDB" id="A0A0F8YDV1"/>
<protein>
    <submittedName>
        <fullName evidence="1">Uncharacterized protein</fullName>
    </submittedName>
</protein>
<feature type="non-terminal residue" evidence="1">
    <location>
        <position position="1"/>
    </location>
</feature>
<organism evidence="1">
    <name type="scientific">marine sediment metagenome</name>
    <dbReference type="NCBI Taxonomy" id="412755"/>
    <lineage>
        <taxon>unclassified sequences</taxon>
        <taxon>metagenomes</taxon>
        <taxon>ecological metagenomes</taxon>
    </lineage>
</organism>
<proteinExistence type="predicted"/>
<reference evidence="1" key="1">
    <citation type="journal article" date="2015" name="Nature">
        <title>Complex archaea that bridge the gap between prokaryotes and eukaryotes.</title>
        <authorList>
            <person name="Spang A."/>
            <person name="Saw J.H."/>
            <person name="Jorgensen S.L."/>
            <person name="Zaremba-Niedzwiedzka K."/>
            <person name="Martijn J."/>
            <person name="Lind A.E."/>
            <person name="van Eijk R."/>
            <person name="Schleper C."/>
            <person name="Guy L."/>
            <person name="Ettema T.J."/>
        </authorList>
    </citation>
    <scope>NUCLEOTIDE SEQUENCE</scope>
</reference>
<name>A0A0F8YDV1_9ZZZZ</name>